<organism evidence="1">
    <name type="scientific">Roseihalotalea indica</name>
    <dbReference type="NCBI Taxonomy" id="2867963"/>
    <lineage>
        <taxon>Bacteria</taxon>
        <taxon>Pseudomonadati</taxon>
        <taxon>Bacteroidota</taxon>
        <taxon>Cytophagia</taxon>
        <taxon>Cytophagales</taxon>
        <taxon>Catalimonadaceae</taxon>
        <taxon>Roseihalotalea</taxon>
    </lineage>
</organism>
<protein>
    <submittedName>
        <fullName evidence="1">Uncharacterized protein</fullName>
    </submittedName>
</protein>
<accession>A0AA49JH88</accession>
<evidence type="ECO:0000313" key="1">
    <source>
        <dbReference type="EMBL" id="WKN37840.1"/>
    </source>
</evidence>
<dbReference type="AlphaFoldDB" id="A0AA49JH88"/>
<sequence>MWREQMLSYADRSAQRFNNPKVFQTITHYSSEYQRTITYTPVRQYCEERFLRHIDAIGPALIPDLFNHSLSGARVEFSGETKALALLIGLRETGLSLVNRRPAVDNFFVHRGVNYIRNFGGSGLDHVGSPAIQRGMAPYLEGRGSQMFIDDPASTDPRNIGIRQRNLHAVFAAYLRYQHHLHLGGILEGMNDQLMRLFWRALTFGGQGRSDWSGSRAGGRNSLLTLCRLLQLPPQRVPQLWSRSFIENRVNATEDTDLLRRLARERNSRQRVRDVNFWRDKAKQEISIGLGTARYFQAMKLAAIAEAFLLCDWNGNRIPLNPY</sequence>
<name>A0AA49JH88_9BACT</name>
<reference evidence="1" key="1">
    <citation type="journal article" date="2023" name="Comput. Struct. Biotechnol. J.">
        <title>Discovery of a novel marine Bacteroidetes with a rich repertoire of carbohydrate-active enzymes.</title>
        <authorList>
            <person name="Chen B."/>
            <person name="Liu G."/>
            <person name="Chen Q."/>
            <person name="Wang H."/>
            <person name="Liu L."/>
            <person name="Tang K."/>
        </authorList>
    </citation>
    <scope>NUCLEOTIDE SEQUENCE</scope>
    <source>
        <strain evidence="1">TK19036</strain>
    </source>
</reference>
<proteinExistence type="predicted"/>
<gene>
    <name evidence="1" type="ORF">K4G66_03845</name>
</gene>
<reference evidence="1" key="2">
    <citation type="journal article" date="2024" name="Antonie Van Leeuwenhoek">
        <title>Roseihalotalea indica gen. nov., sp. nov., a halophilic Bacteroidetes from mesopelagic Southwest Indian Ocean with higher carbohydrate metabolic potential.</title>
        <authorList>
            <person name="Chen B."/>
            <person name="Zhang M."/>
            <person name="Lin D."/>
            <person name="Ye J."/>
            <person name="Tang K."/>
        </authorList>
    </citation>
    <scope>NUCLEOTIDE SEQUENCE</scope>
    <source>
        <strain evidence="1">TK19036</strain>
    </source>
</reference>
<dbReference type="EMBL" id="CP120682">
    <property type="protein sequence ID" value="WKN37840.1"/>
    <property type="molecule type" value="Genomic_DNA"/>
</dbReference>